<evidence type="ECO:0000313" key="2">
    <source>
        <dbReference type="Proteomes" id="UP000000296"/>
    </source>
</evidence>
<dbReference type="EMBL" id="JF770475">
    <property type="protein sequence ID" value="AEI91237.1"/>
    <property type="molecule type" value="Genomic_DNA"/>
</dbReference>
<dbReference type="Proteomes" id="UP000000296">
    <property type="component" value="Segment"/>
</dbReference>
<dbReference type="RefSeq" id="YP_009018651.1">
    <property type="nucleotide sequence ID" value="NC_023743.1"/>
</dbReference>
<dbReference type="GeneID" id="18559234"/>
<proteinExistence type="predicted"/>
<accession>F8UBU7</accession>
<dbReference type="KEGG" id="vg:18559234"/>
<evidence type="ECO:0000313" key="1">
    <source>
        <dbReference type="EMBL" id="AEI91237.1"/>
    </source>
</evidence>
<organism evidence="1 2">
    <name type="scientific">Escherichia phage phiEB49</name>
    <dbReference type="NCBI Taxonomy" id="1048207"/>
    <lineage>
        <taxon>Viruses</taxon>
        <taxon>Duplodnaviria</taxon>
        <taxon>Heunggongvirae</taxon>
        <taxon>Uroviricota</taxon>
        <taxon>Caudoviricetes</taxon>
        <taxon>Drexlerviridae</taxon>
        <taxon>Rogunavirinae</taxon>
        <taxon>Lindendrivevirus</taxon>
        <taxon>Lindendrivevirus EB49</taxon>
    </lineage>
</organism>
<keyword evidence="2" id="KW-1185">Reference proteome</keyword>
<sequence length="121" mass="14203">MFYIKFNGYKKHKEECYGLFSVGDTYACDVVDSGVYYQVMDDDGKTVKFRSFFHDSYYNFSRVDLNDEGVNLLSDTHDGEMKYRMNGIDVTKSFFDEKLIEAEELKSKGVSVFIDFEVYFE</sequence>
<protein>
    <submittedName>
        <fullName evidence="1">Gp37</fullName>
    </submittedName>
</protein>
<name>F8UBU7_9CAUD</name>
<dbReference type="OrthoDB" id="34080at10239"/>
<reference evidence="1 2" key="1">
    <citation type="journal article" date="2011" name="Appl. Environ. Microbiol.">
        <title>Isolation of Generalized Transducing Bacteriophages for Uropathogenic Strains of Escherichia coli.</title>
        <authorList>
            <person name="Battaglioli E.J."/>
            <person name="Baisa G.A."/>
            <person name="Weeks A.E."/>
            <person name="Schroll R.A."/>
            <person name="Hryckowian A.J."/>
            <person name="Welch R.A."/>
        </authorList>
    </citation>
    <scope>NUCLEOTIDE SEQUENCE [LARGE SCALE GENOMIC DNA]</scope>
</reference>